<evidence type="ECO:0000313" key="1">
    <source>
        <dbReference type="EMBL" id="KAK0524218.1"/>
    </source>
</evidence>
<accession>A0AAN6GBD7</accession>
<dbReference type="Proteomes" id="UP001176521">
    <property type="component" value="Unassembled WGS sequence"/>
</dbReference>
<proteinExistence type="predicted"/>
<gene>
    <name evidence="1" type="ORF">OC842_005900</name>
</gene>
<name>A0AAN6GBD7_9BASI</name>
<reference evidence="1" key="1">
    <citation type="journal article" date="2023" name="PhytoFront">
        <title>Draft Genome Resources of Seven Strains of Tilletia horrida, Causal Agent of Kernel Smut of Rice.</title>
        <authorList>
            <person name="Khanal S."/>
            <person name="Antony Babu S."/>
            <person name="Zhou X.G."/>
        </authorList>
    </citation>
    <scope>NUCLEOTIDE SEQUENCE</scope>
    <source>
        <strain evidence="1">TX3</strain>
    </source>
</reference>
<keyword evidence="2" id="KW-1185">Reference proteome</keyword>
<dbReference type="AlphaFoldDB" id="A0AAN6GBD7"/>
<comment type="caution">
    <text evidence="1">The sequence shown here is derived from an EMBL/GenBank/DDBJ whole genome shotgun (WGS) entry which is preliminary data.</text>
</comment>
<organism evidence="1 2">
    <name type="scientific">Tilletia horrida</name>
    <dbReference type="NCBI Taxonomy" id="155126"/>
    <lineage>
        <taxon>Eukaryota</taxon>
        <taxon>Fungi</taxon>
        <taxon>Dikarya</taxon>
        <taxon>Basidiomycota</taxon>
        <taxon>Ustilaginomycotina</taxon>
        <taxon>Exobasidiomycetes</taxon>
        <taxon>Tilletiales</taxon>
        <taxon>Tilletiaceae</taxon>
        <taxon>Tilletia</taxon>
    </lineage>
</organism>
<dbReference type="EMBL" id="JAPDMQ010000462">
    <property type="protein sequence ID" value="KAK0524218.1"/>
    <property type="molecule type" value="Genomic_DNA"/>
</dbReference>
<protein>
    <submittedName>
        <fullName evidence="1">Uncharacterized protein</fullName>
    </submittedName>
</protein>
<evidence type="ECO:0000313" key="2">
    <source>
        <dbReference type="Proteomes" id="UP001176521"/>
    </source>
</evidence>
<sequence length="163" mass="18160">MRTRSSLPLNTATFCPGHAQGWPIDTEEGISQRVFGHHQAFTENLLIDLAEELKTSSTNYTLTDLRGSGYYGLYHALLITQALKPSALPVALAKAVTNVIPMIFIQLIADDMRADQTTAARVLKLSRLYGERSTLVTFKMLILARLSEEDRKLSTYQRSRTGS</sequence>